<proteinExistence type="predicted"/>
<dbReference type="EMBL" id="CP017195">
    <property type="protein sequence ID" value="QDJ28479.1"/>
    <property type="molecule type" value="Genomic_DNA"/>
</dbReference>
<dbReference type="Gene3D" id="3.40.50.1820">
    <property type="entry name" value="alpha/beta hydrolase"/>
    <property type="match status" value="1"/>
</dbReference>
<organism evidence="1 2">
    <name type="scientific">Pseudolactococcus paracarnosus</name>
    <dbReference type="NCBI Taxonomy" id="2749962"/>
    <lineage>
        <taxon>Bacteria</taxon>
        <taxon>Bacillati</taxon>
        <taxon>Bacillota</taxon>
        <taxon>Bacilli</taxon>
        <taxon>Lactobacillales</taxon>
        <taxon>Streptococcaceae</taxon>
        <taxon>Pseudolactococcus</taxon>
    </lineage>
</organism>
<reference evidence="1 2" key="1">
    <citation type="submission" date="2016-09" db="EMBL/GenBank/DDBJ databases">
        <title>Lactic acid bacteria from MAP meat Genome sequencing and assembly.</title>
        <authorList>
            <person name="Behr J."/>
            <person name="Hilgarth M."/>
            <person name="Vogel R.F."/>
        </authorList>
    </citation>
    <scope>NUCLEOTIDE SEQUENCE [LARGE SCALE GENOMIC DNA]</scope>
    <source>
        <strain evidence="1 2">TMW21615</strain>
    </source>
</reference>
<dbReference type="PANTHER" id="PTHR48098">
    <property type="entry name" value="ENTEROCHELIN ESTERASE-RELATED"/>
    <property type="match status" value="1"/>
</dbReference>
<dbReference type="InterPro" id="IPR029058">
    <property type="entry name" value="AB_hydrolase_fold"/>
</dbReference>
<dbReference type="InterPro" id="IPR000801">
    <property type="entry name" value="Esterase-like"/>
</dbReference>
<sequence length="263" mass="29768">MSIFRTSFASASLFRTVNLTVIVPIESYGNPELEANKPEKFKTLYLLHGFGGSQDDWLDYTNLRTLAELHNLAIVLPAAENSFYENIGGIGGDYSDFVGQEIVDFTRRAFPLSDKREDTFIGGLSMGGFGALRLGMLYHKTFSKIISLSGAFIIDNITDIKPDHRDMIADYAYYTRIFGDLKQLKGSDKDPLYCVDQAISSGLVPTVYQAVGTEDFLLEENHNMRDALTTRQICLDYHESSGIHDWQFWNRYLPKAIDWLLTE</sequence>
<name>A0A7L4WE54_9LACT</name>
<dbReference type="SUPFAM" id="SSF53474">
    <property type="entry name" value="alpha/beta-Hydrolases"/>
    <property type="match status" value="1"/>
</dbReference>
<dbReference type="AlphaFoldDB" id="A0A7L4WE54"/>
<dbReference type="Proteomes" id="UP000516280">
    <property type="component" value="Chromosome"/>
</dbReference>
<dbReference type="Pfam" id="PF00756">
    <property type="entry name" value="Esterase"/>
    <property type="match status" value="1"/>
</dbReference>
<evidence type="ECO:0000313" key="2">
    <source>
        <dbReference type="Proteomes" id="UP000516280"/>
    </source>
</evidence>
<dbReference type="InterPro" id="IPR050583">
    <property type="entry name" value="Mycobacterial_A85_antigen"/>
</dbReference>
<evidence type="ECO:0000313" key="1">
    <source>
        <dbReference type="EMBL" id="QDJ28479.1"/>
    </source>
</evidence>
<protein>
    <recommendedName>
        <fullName evidence="3">Acetylesterase</fullName>
    </recommendedName>
</protein>
<dbReference type="RefSeq" id="WP_109834137.1">
    <property type="nucleotide sequence ID" value="NZ_CP017195.1"/>
</dbReference>
<gene>
    <name evidence="1" type="ORF">BHS01_08050</name>
</gene>
<dbReference type="PANTHER" id="PTHR48098:SF1">
    <property type="entry name" value="DIACYLGLYCEROL ACYLTRANSFERASE_MYCOLYLTRANSFERASE AG85A"/>
    <property type="match status" value="1"/>
</dbReference>
<evidence type="ECO:0008006" key="3">
    <source>
        <dbReference type="Google" id="ProtNLM"/>
    </source>
</evidence>
<accession>A0A7L4WE54</accession>
<dbReference type="KEGG" id="lpaa:BHS01_08050"/>
<dbReference type="GO" id="GO:0016747">
    <property type="term" value="F:acyltransferase activity, transferring groups other than amino-acyl groups"/>
    <property type="evidence" value="ECO:0007669"/>
    <property type="project" value="TreeGrafter"/>
</dbReference>